<evidence type="ECO:0000259" key="8">
    <source>
        <dbReference type="Pfam" id="PF07731"/>
    </source>
</evidence>
<dbReference type="Pfam" id="PF07731">
    <property type="entry name" value="Cu-oxidase_2"/>
    <property type="match status" value="1"/>
</dbReference>
<evidence type="ECO:0000256" key="3">
    <source>
        <dbReference type="ARBA" id="ARBA00022525"/>
    </source>
</evidence>
<comment type="caution">
    <text evidence="9">The sequence shown here is derived from an EMBL/GenBank/DDBJ whole genome shotgun (WGS) entry which is preliminary data.</text>
</comment>
<keyword evidence="7" id="KW-0186">Copper</keyword>
<dbReference type="Proteomes" id="UP000238479">
    <property type="component" value="Chromosome 6"/>
</dbReference>
<dbReference type="Gramene" id="PRQ23656">
    <property type="protein sequence ID" value="PRQ23656"/>
    <property type="gene ID" value="RchiOBHm_Chr6g0263761"/>
</dbReference>
<dbReference type="InterPro" id="IPR011706">
    <property type="entry name" value="Cu-oxidase_C"/>
</dbReference>
<sequence>MGGWAAIRFRADNPGVWFMHCHLELHTMWGMKIALVVENPASTCRPSC</sequence>
<keyword evidence="4" id="KW-0479">Metal-binding</keyword>
<dbReference type="PROSITE" id="PS00079">
    <property type="entry name" value="MULTICOPPER_OXIDASE1"/>
    <property type="match status" value="1"/>
</dbReference>
<feature type="domain" description="Plastocyanin-like" evidence="8">
    <location>
        <begin position="2"/>
        <end position="39"/>
    </location>
</feature>
<evidence type="ECO:0000256" key="1">
    <source>
        <dbReference type="ARBA" id="ARBA00004613"/>
    </source>
</evidence>
<evidence type="ECO:0000313" key="10">
    <source>
        <dbReference type="Proteomes" id="UP000238479"/>
    </source>
</evidence>
<dbReference type="GO" id="GO:0005576">
    <property type="term" value="C:extracellular region"/>
    <property type="evidence" value="ECO:0007669"/>
    <property type="project" value="UniProtKB-SubCell"/>
</dbReference>
<organism evidence="9 10">
    <name type="scientific">Rosa chinensis</name>
    <name type="common">China rose</name>
    <dbReference type="NCBI Taxonomy" id="74649"/>
    <lineage>
        <taxon>Eukaryota</taxon>
        <taxon>Viridiplantae</taxon>
        <taxon>Streptophyta</taxon>
        <taxon>Embryophyta</taxon>
        <taxon>Tracheophyta</taxon>
        <taxon>Spermatophyta</taxon>
        <taxon>Magnoliopsida</taxon>
        <taxon>eudicotyledons</taxon>
        <taxon>Gunneridae</taxon>
        <taxon>Pentapetalae</taxon>
        <taxon>rosids</taxon>
        <taxon>fabids</taxon>
        <taxon>Rosales</taxon>
        <taxon>Rosaceae</taxon>
        <taxon>Rosoideae</taxon>
        <taxon>Rosoideae incertae sedis</taxon>
        <taxon>Rosa</taxon>
    </lineage>
</organism>
<reference evidence="9 10" key="1">
    <citation type="journal article" date="2018" name="Nat. Genet.">
        <title>The Rosa genome provides new insights in the design of modern roses.</title>
        <authorList>
            <person name="Bendahmane M."/>
        </authorList>
    </citation>
    <scope>NUCLEOTIDE SEQUENCE [LARGE SCALE GENOMIC DNA]</scope>
    <source>
        <strain evidence="10">cv. Old Blush</strain>
    </source>
</reference>
<dbReference type="PANTHER" id="PTHR11709">
    <property type="entry name" value="MULTI-COPPER OXIDASE"/>
    <property type="match status" value="1"/>
</dbReference>
<dbReference type="EMBL" id="PDCK01000044">
    <property type="protein sequence ID" value="PRQ23656.1"/>
    <property type="molecule type" value="Genomic_DNA"/>
</dbReference>
<accession>A0A2P6PP16</accession>
<dbReference type="GO" id="GO:0005507">
    <property type="term" value="F:copper ion binding"/>
    <property type="evidence" value="ECO:0007669"/>
    <property type="project" value="InterPro"/>
</dbReference>
<evidence type="ECO:0000256" key="6">
    <source>
        <dbReference type="ARBA" id="ARBA00023002"/>
    </source>
</evidence>
<dbReference type="Gene3D" id="2.60.40.420">
    <property type="entry name" value="Cupredoxins - blue copper proteins"/>
    <property type="match status" value="1"/>
</dbReference>
<dbReference type="InterPro" id="IPR033138">
    <property type="entry name" value="Cu_oxidase_CS"/>
</dbReference>
<dbReference type="InterPro" id="IPR002355">
    <property type="entry name" value="Cu_oxidase_Cu_BS"/>
</dbReference>
<dbReference type="EC" id="1.10.3.2" evidence="9"/>
<comment type="similarity">
    <text evidence="2">Belongs to the multicopper oxidase family.</text>
</comment>
<dbReference type="GO" id="GO:0052716">
    <property type="term" value="F:hydroquinone:oxygen oxidoreductase activity"/>
    <property type="evidence" value="ECO:0007669"/>
    <property type="project" value="UniProtKB-EC"/>
</dbReference>
<dbReference type="InterPro" id="IPR045087">
    <property type="entry name" value="Cu-oxidase_fam"/>
</dbReference>
<dbReference type="InterPro" id="IPR008972">
    <property type="entry name" value="Cupredoxin"/>
</dbReference>
<dbReference type="AlphaFoldDB" id="A0A2P6PP16"/>
<evidence type="ECO:0000256" key="7">
    <source>
        <dbReference type="ARBA" id="ARBA00023008"/>
    </source>
</evidence>
<dbReference type="PANTHER" id="PTHR11709:SF207">
    <property type="entry name" value="LACCASE-11"/>
    <property type="match status" value="1"/>
</dbReference>
<keyword evidence="5" id="KW-0677">Repeat</keyword>
<protein>
    <submittedName>
        <fullName evidence="9">Putative laccase</fullName>
        <ecNumber evidence="9">1.10.3.2</ecNumber>
    </submittedName>
</protein>
<keyword evidence="10" id="KW-1185">Reference proteome</keyword>
<evidence type="ECO:0000256" key="2">
    <source>
        <dbReference type="ARBA" id="ARBA00010609"/>
    </source>
</evidence>
<gene>
    <name evidence="9" type="ORF">RchiOBHm_Chr6g0263761</name>
</gene>
<evidence type="ECO:0000256" key="5">
    <source>
        <dbReference type="ARBA" id="ARBA00022737"/>
    </source>
</evidence>
<name>A0A2P6PP16_ROSCH</name>
<dbReference type="PROSITE" id="PS00080">
    <property type="entry name" value="MULTICOPPER_OXIDASE2"/>
    <property type="match status" value="1"/>
</dbReference>
<comment type="subcellular location">
    <subcellularLocation>
        <location evidence="1">Secreted</location>
    </subcellularLocation>
</comment>
<proteinExistence type="inferred from homology"/>
<keyword evidence="3" id="KW-0964">Secreted</keyword>
<evidence type="ECO:0000256" key="4">
    <source>
        <dbReference type="ARBA" id="ARBA00022723"/>
    </source>
</evidence>
<evidence type="ECO:0000313" key="9">
    <source>
        <dbReference type="EMBL" id="PRQ23656.1"/>
    </source>
</evidence>
<dbReference type="SUPFAM" id="SSF49503">
    <property type="entry name" value="Cupredoxins"/>
    <property type="match status" value="1"/>
</dbReference>
<keyword evidence="6 9" id="KW-0560">Oxidoreductase</keyword>